<evidence type="ECO:0000313" key="2">
    <source>
        <dbReference type="EMBL" id="CAD8756709.1"/>
    </source>
</evidence>
<accession>A0A6T8PJU4</accession>
<gene>
    <name evidence="3" type="ORF">HAND00432_LOCUS1555</name>
    <name evidence="2" type="ORF">HAND1043_LOCUS23219</name>
</gene>
<proteinExistence type="predicted"/>
<evidence type="ECO:0000313" key="3">
    <source>
        <dbReference type="EMBL" id="CAD8947037.1"/>
    </source>
</evidence>
<protein>
    <submittedName>
        <fullName evidence="3">Uncharacterized protein</fullName>
    </submittedName>
</protein>
<feature type="compositionally biased region" description="Basic and acidic residues" evidence="1">
    <location>
        <begin position="256"/>
        <end position="271"/>
    </location>
</feature>
<organism evidence="3">
    <name type="scientific">Hemiselmis andersenii</name>
    <name type="common">Cryptophyte alga</name>
    <dbReference type="NCBI Taxonomy" id="464988"/>
    <lineage>
        <taxon>Eukaryota</taxon>
        <taxon>Cryptophyceae</taxon>
        <taxon>Cryptomonadales</taxon>
        <taxon>Hemiselmidaceae</taxon>
        <taxon>Hemiselmis</taxon>
    </lineage>
</organism>
<name>A0A6T8PJU4_HEMAN</name>
<feature type="region of interest" description="Disordered" evidence="1">
    <location>
        <begin position="203"/>
        <end position="271"/>
    </location>
</feature>
<reference evidence="3" key="1">
    <citation type="submission" date="2021-01" db="EMBL/GenBank/DDBJ databases">
        <authorList>
            <person name="Corre E."/>
            <person name="Pelletier E."/>
            <person name="Niang G."/>
            <person name="Scheremetjew M."/>
            <person name="Finn R."/>
            <person name="Kale V."/>
            <person name="Holt S."/>
            <person name="Cochrane G."/>
            <person name="Meng A."/>
            <person name="Brown T."/>
            <person name="Cohen L."/>
        </authorList>
    </citation>
    <scope>NUCLEOTIDE SEQUENCE</scope>
    <source>
        <strain evidence="2">CCMP441</strain>
        <strain evidence="3">CCMP644</strain>
    </source>
</reference>
<dbReference type="EMBL" id="HBFX01002566">
    <property type="protein sequence ID" value="CAD8947037.1"/>
    <property type="molecule type" value="Transcribed_RNA"/>
</dbReference>
<dbReference type="EMBL" id="HBFK01038347">
    <property type="protein sequence ID" value="CAD8756709.1"/>
    <property type="molecule type" value="Transcribed_RNA"/>
</dbReference>
<sequence>MLGFKDLFNKATAAINSVQIDTALNIQTRPKSGASGPQDAVPGTDIVARYEKRWEEITANGSMLAAKVSEEDAKVTEISSRCEAELASWRRLHQELETLSAVSDSVGSLRNEMQDLCGQLQQLDAALDGHLEAREEKEMHRWKTELERDTTMFARGREREVAQLDKSLKADIAKKNRARLQAQAAQAALAEREAQEAARLKKKEELAAAAEAAKASADTPSVEQSSAQGTAEAAHGGAGERDGTEAESQSEIVDAEEGKEVEKVAEDGAHE</sequence>
<dbReference type="AlphaFoldDB" id="A0A6T8PJU4"/>
<evidence type="ECO:0000256" key="1">
    <source>
        <dbReference type="SAM" id="MobiDB-lite"/>
    </source>
</evidence>